<dbReference type="Proteomes" id="UP000030355">
    <property type="component" value="Unassembled WGS sequence"/>
</dbReference>
<reference evidence="3" key="1">
    <citation type="journal article" date="2014" name="Sci. Data">
        <title>Genomes of diverse isolates of the marine cyanobacterium Prochlorococcus.</title>
        <authorList>
            <person name="Biller S."/>
            <person name="Berube P."/>
            <person name="Thompson J."/>
            <person name="Kelly L."/>
            <person name="Roggensack S."/>
            <person name="Awad L."/>
            <person name="Roache-Johnson K."/>
            <person name="Ding H."/>
            <person name="Giovannoni S.J."/>
            <person name="Moore L.R."/>
            <person name="Chisholm S.W."/>
        </authorList>
    </citation>
    <scope>NUCLEOTIDE SEQUENCE [LARGE SCALE GENOMIC DNA]</scope>
    <source>
        <strain evidence="3">MIT 9201</strain>
    </source>
</reference>
<gene>
    <name evidence="2" type="ORF">EU95_1172</name>
</gene>
<organism evidence="2 3">
    <name type="scientific">Prochlorococcus marinus str. MIT 9201</name>
    <dbReference type="NCBI Taxonomy" id="93057"/>
    <lineage>
        <taxon>Bacteria</taxon>
        <taxon>Bacillati</taxon>
        <taxon>Cyanobacteriota</taxon>
        <taxon>Cyanophyceae</taxon>
        <taxon>Synechococcales</taxon>
        <taxon>Prochlorococcaceae</taxon>
        <taxon>Prochlorococcus</taxon>
    </lineage>
</organism>
<accession>A0A0A2A2P8</accession>
<evidence type="ECO:0000313" key="2">
    <source>
        <dbReference type="EMBL" id="KGF95870.1"/>
    </source>
</evidence>
<dbReference type="EMBL" id="JNAL01000012">
    <property type="protein sequence ID" value="KGF95870.1"/>
    <property type="molecule type" value="Genomic_DNA"/>
</dbReference>
<feature type="coiled-coil region" evidence="1">
    <location>
        <begin position="332"/>
        <end position="359"/>
    </location>
</feature>
<sequence length="374" mass="44475">MRWTSLKKLHQCNQTSYFNDLNNFNNYIDIVEINSQLDRADKQKRILSRNIYREYELYLNLLRDLLYISVEKGLNQIYSYPTINDNFLSENKFCSVFEKKISKLILSNLPLFTIEQLKINEVEKNTNKEINFTIFDSSTKTKDDQKARFQYEDVFQLEEPIQFQISKDISNTSEYYQSDNCEKFVSLDLDNNNYLSDNNIIENLGIEKQFISSLLELIGEVKVEKPILPEKDNINQKDISPKYQSLKIFNLMDKSLENLLLNLSYKINQELFKANLIKKLISKDSFEYLVGKNLMIKHPHPFVINFEFNLNRSSKSDNLQSIIFLNISTVELEFKNLNLSIKRNKINELKNQFQRLIKKETYWRRKAKTLNKIH</sequence>
<dbReference type="STRING" id="93057.EU95_1172"/>
<comment type="caution">
    <text evidence="2">The sequence shown here is derived from an EMBL/GenBank/DDBJ whole genome shotgun (WGS) entry which is preliminary data.</text>
</comment>
<dbReference type="AlphaFoldDB" id="A0A0A2A2P8"/>
<keyword evidence="1" id="KW-0175">Coiled coil</keyword>
<name>A0A0A2A2P8_PROMR</name>
<evidence type="ECO:0000256" key="1">
    <source>
        <dbReference type="SAM" id="Coils"/>
    </source>
</evidence>
<protein>
    <submittedName>
        <fullName evidence="2">Putative Adenylate cyclase</fullName>
    </submittedName>
</protein>
<dbReference type="RefSeq" id="WP_241466726.1">
    <property type="nucleotide sequence ID" value="NZ_JNAL01000012.1"/>
</dbReference>
<dbReference type="eggNOG" id="ENOG503087Z">
    <property type="taxonomic scope" value="Bacteria"/>
</dbReference>
<evidence type="ECO:0000313" key="3">
    <source>
        <dbReference type="Proteomes" id="UP000030355"/>
    </source>
</evidence>
<proteinExistence type="predicted"/>